<accession>A0A5B8C148</accession>
<dbReference type="KEGG" id="gyu:FE374_07320"/>
<dbReference type="AlphaFoldDB" id="A0A5B8C148"/>
<gene>
    <name evidence="1" type="ORF">FE374_07320</name>
</gene>
<dbReference type="Proteomes" id="UP000314616">
    <property type="component" value="Chromosome"/>
</dbReference>
<evidence type="ECO:0000313" key="2">
    <source>
        <dbReference type="Proteomes" id="UP000314616"/>
    </source>
</evidence>
<reference evidence="1 2" key="1">
    <citation type="submission" date="2019-05" db="EMBL/GenBank/DDBJ databases">
        <title>Georgenia *** sp. nov., and Georgenia *** sp. nov., isolated from the intestinal contents of plateau pika (Ochotona curzoniae) in the Qinghai-Tibet plateau of China.</title>
        <authorList>
            <person name="Tian Z."/>
        </authorList>
    </citation>
    <scope>NUCLEOTIDE SEQUENCE [LARGE SCALE GENOMIC DNA]</scope>
    <source>
        <strain evidence="1 2">Z443</strain>
    </source>
</reference>
<evidence type="ECO:0000313" key="1">
    <source>
        <dbReference type="EMBL" id="QDC24459.1"/>
    </source>
</evidence>
<proteinExistence type="predicted"/>
<name>A0A5B8C148_9MICO</name>
<dbReference type="OrthoDB" id="3267542at2"/>
<dbReference type="RefSeq" id="WP_139927901.1">
    <property type="nucleotide sequence ID" value="NZ_CP040915.1"/>
</dbReference>
<sequence>MNGSVVGKVGTLIKVAVAAGPAVWEAVRRLGPTLTRLREENPEIYKLVSDQVTRLARTRRESHGPEGLRRRIGVMRDQVAYLLASADDDGERHRAQDWRRQLDKIEASLPLLTAMSPQAAAREARHVDERIDELSAVILSAYVDEQREDHQLEP</sequence>
<organism evidence="1 2">
    <name type="scientific">Georgenia yuyongxinii</name>
    <dbReference type="NCBI Taxonomy" id="2589797"/>
    <lineage>
        <taxon>Bacteria</taxon>
        <taxon>Bacillati</taxon>
        <taxon>Actinomycetota</taxon>
        <taxon>Actinomycetes</taxon>
        <taxon>Micrococcales</taxon>
        <taxon>Bogoriellaceae</taxon>
        <taxon>Georgenia</taxon>
    </lineage>
</organism>
<protein>
    <submittedName>
        <fullName evidence="1">Uncharacterized protein</fullName>
    </submittedName>
</protein>
<dbReference type="EMBL" id="CP040915">
    <property type="protein sequence ID" value="QDC24459.1"/>
    <property type="molecule type" value="Genomic_DNA"/>
</dbReference>